<feature type="region of interest" description="Disordered" evidence="1">
    <location>
        <begin position="1"/>
        <end position="132"/>
    </location>
</feature>
<evidence type="ECO:0000313" key="2">
    <source>
        <dbReference type="EMBL" id="KAI7758280.1"/>
    </source>
</evidence>
<feature type="compositionally biased region" description="Low complexity" evidence="1">
    <location>
        <begin position="214"/>
        <end position="228"/>
    </location>
</feature>
<feature type="region of interest" description="Disordered" evidence="1">
    <location>
        <begin position="214"/>
        <end position="236"/>
    </location>
</feature>
<feature type="compositionally biased region" description="Polar residues" evidence="1">
    <location>
        <begin position="116"/>
        <end position="125"/>
    </location>
</feature>
<dbReference type="PANTHER" id="PTHR47292:SF1">
    <property type="entry name" value="TRANSCRIPTION ELONGATION FACTOR (TFIIS) FAMILY PROTEIN"/>
    <property type="match status" value="1"/>
</dbReference>
<organism evidence="2 3">
    <name type="scientific">Ambrosia artemisiifolia</name>
    <name type="common">Common ragweed</name>
    <dbReference type="NCBI Taxonomy" id="4212"/>
    <lineage>
        <taxon>Eukaryota</taxon>
        <taxon>Viridiplantae</taxon>
        <taxon>Streptophyta</taxon>
        <taxon>Embryophyta</taxon>
        <taxon>Tracheophyta</taxon>
        <taxon>Spermatophyta</taxon>
        <taxon>Magnoliopsida</taxon>
        <taxon>eudicotyledons</taxon>
        <taxon>Gunneridae</taxon>
        <taxon>Pentapetalae</taxon>
        <taxon>asterids</taxon>
        <taxon>campanulids</taxon>
        <taxon>Asterales</taxon>
        <taxon>Asteraceae</taxon>
        <taxon>Asteroideae</taxon>
        <taxon>Heliantheae alliance</taxon>
        <taxon>Heliantheae</taxon>
        <taxon>Ambrosia</taxon>
    </lineage>
</organism>
<dbReference type="PANTHER" id="PTHR47292">
    <property type="entry name" value="TRANSCRIPTION ELONGATION FACTOR (TFIIS) FAMILY PROTEIN-RELATED"/>
    <property type="match status" value="1"/>
</dbReference>
<feature type="region of interest" description="Disordered" evidence="1">
    <location>
        <begin position="362"/>
        <end position="396"/>
    </location>
</feature>
<protein>
    <submittedName>
        <fullName evidence="2">Uncharacterized protein</fullName>
    </submittedName>
</protein>
<keyword evidence="3" id="KW-1185">Reference proteome</keyword>
<dbReference type="EMBL" id="JAMZMK010000010">
    <property type="protein sequence ID" value="KAI7758280.1"/>
    <property type="molecule type" value="Genomic_DNA"/>
</dbReference>
<feature type="compositionally biased region" description="Polar residues" evidence="1">
    <location>
        <begin position="85"/>
        <end position="96"/>
    </location>
</feature>
<comment type="caution">
    <text evidence="2">The sequence shown here is derived from an EMBL/GenBank/DDBJ whole genome shotgun (WGS) entry which is preliminary data.</text>
</comment>
<gene>
    <name evidence="2" type="ORF">M8C21_009639</name>
</gene>
<name>A0AAD5DF73_AMBAR</name>
<dbReference type="Proteomes" id="UP001206925">
    <property type="component" value="Unassembled WGS sequence"/>
</dbReference>
<evidence type="ECO:0000313" key="3">
    <source>
        <dbReference type="Proteomes" id="UP001206925"/>
    </source>
</evidence>
<accession>A0AAD5DF73</accession>
<reference evidence="2" key="1">
    <citation type="submission" date="2022-06" db="EMBL/GenBank/DDBJ databases">
        <title>Uncovering the hologenomic basis of an extraordinary plant invasion.</title>
        <authorList>
            <person name="Bieker V.C."/>
            <person name="Martin M.D."/>
            <person name="Gilbert T."/>
            <person name="Hodgins K."/>
            <person name="Battlay P."/>
            <person name="Petersen B."/>
            <person name="Wilson J."/>
        </authorList>
    </citation>
    <scope>NUCLEOTIDE SEQUENCE</scope>
    <source>
        <strain evidence="2">AA19_3_7</strain>
        <tissue evidence="2">Leaf</tissue>
    </source>
</reference>
<sequence>MQETKVVHNDEEENLEVSRDDVKPLVMSDTVQQVDKEEDAMDPATTNRGDALGVDHVVESAVKTDLIESDSGGDDAKKHAGCQSEDGSGTGSQLSEPSIKGQETEPIEGLDHKSDIATSQVSEVAQESERGISGFDLNEEFCSEEKPECSLSGTHSISKQRSVCLDIDLNVADGNDDKDVIISGLPSGEESSVDANPWKSTKLHLDLNMSQSLSQSCSSSSSSSSKQSPMKNFDLNSNMNNAASLDHQKPVISLFGTQVEVNHKDNGPHPNGRILEPANKAGWGHGGFAPGPSMYYYSSPYRPLVAPTPYMVDSRGVPIAPQFATPLVMNMAGGPYLGPTGAGPLQQNMGLNLGLMMNAGNSSGSSGSVVGGKRQEPDGGWEGFPVNYKRQQPPWK</sequence>
<feature type="compositionally biased region" description="Low complexity" evidence="1">
    <location>
        <begin position="362"/>
        <end position="372"/>
    </location>
</feature>
<dbReference type="AlphaFoldDB" id="A0AAD5DF73"/>
<proteinExistence type="predicted"/>
<evidence type="ECO:0000256" key="1">
    <source>
        <dbReference type="SAM" id="MobiDB-lite"/>
    </source>
</evidence>